<protein>
    <submittedName>
        <fullName evidence="3">Bone morphogenetic protein 4</fullName>
    </submittedName>
</protein>
<feature type="chain" id="PRO_5025447872" evidence="1">
    <location>
        <begin position="25"/>
        <end position="193"/>
    </location>
</feature>
<dbReference type="Proteomes" id="UP000472262">
    <property type="component" value="Unassembled WGS sequence"/>
</dbReference>
<sequence>MIPGNRMLMVILLCQVLLGESSNASLIPEEGKKKASAQHLGQSHELLRDFEATLLHMFGLQKRPRPSYSAVVPQYLLDLYRLQSGEAEETGAHDVSFDYPERSTSRANTVRGFHHEGKTAETLTHDKFRLNPTFKKSLRHHTLSCGSCRGTFLNMQLFLMLPYGFLNKHRSVVSKADRIPRRLQKNTHLVSRR</sequence>
<dbReference type="Pfam" id="PF00688">
    <property type="entry name" value="TGFb_propeptide"/>
    <property type="match status" value="1"/>
</dbReference>
<evidence type="ECO:0000256" key="1">
    <source>
        <dbReference type="SAM" id="SignalP"/>
    </source>
</evidence>
<proteinExistence type="predicted"/>
<keyword evidence="1" id="KW-0732">Signal</keyword>
<reference evidence="3" key="1">
    <citation type="submission" date="2025-08" db="UniProtKB">
        <authorList>
            <consortium name="Ensembl"/>
        </authorList>
    </citation>
    <scope>IDENTIFICATION</scope>
</reference>
<reference evidence="3" key="2">
    <citation type="submission" date="2025-09" db="UniProtKB">
        <authorList>
            <consortium name="Ensembl"/>
        </authorList>
    </citation>
    <scope>IDENTIFICATION</scope>
</reference>
<evidence type="ECO:0000313" key="4">
    <source>
        <dbReference type="Proteomes" id="UP000472262"/>
    </source>
</evidence>
<dbReference type="InParanoid" id="A0A672RLE7"/>
<accession>A0A672RLE7</accession>
<name>A0A672RLE7_SINGR</name>
<dbReference type="AlphaFoldDB" id="A0A672RLE7"/>
<dbReference type="Ensembl" id="ENSSGRT00000095569.1">
    <property type="protein sequence ID" value="ENSSGRP00000089801.1"/>
    <property type="gene ID" value="ENSSGRG00000045055.1"/>
</dbReference>
<evidence type="ECO:0000259" key="2">
    <source>
        <dbReference type="Pfam" id="PF00688"/>
    </source>
</evidence>
<organism evidence="3 4">
    <name type="scientific">Sinocyclocheilus grahami</name>
    <name type="common">Dianchi golden-line fish</name>
    <name type="synonym">Barbus grahami</name>
    <dbReference type="NCBI Taxonomy" id="75366"/>
    <lineage>
        <taxon>Eukaryota</taxon>
        <taxon>Metazoa</taxon>
        <taxon>Chordata</taxon>
        <taxon>Craniata</taxon>
        <taxon>Vertebrata</taxon>
        <taxon>Euteleostomi</taxon>
        <taxon>Actinopterygii</taxon>
        <taxon>Neopterygii</taxon>
        <taxon>Teleostei</taxon>
        <taxon>Ostariophysi</taxon>
        <taxon>Cypriniformes</taxon>
        <taxon>Cyprinidae</taxon>
        <taxon>Cyprininae</taxon>
        <taxon>Sinocyclocheilus</taxon>
    </lineage>
</organism>
<dbReference type="InterPro" id="IPR001111">
    <property type="entry name" value="TGF-b_propeptide"/>
</dbReference>
<keyword evidence="4" id="KW-1185">Reference proteome</keyword>
<feature type="domain" description="TGF-beta propeptide" evidence="2">
    <location>
        <begin position="44"/>
        <end position="127"/>
    </location>
</feature>
<feature type="signal peptide" evidence="1">
    <location>
        <begin position="1"/>
        <end position="24"/>
    </location>
</feature>
<dbReference type="Gene3D" id="2.60.120.970">
    <property type="match status" value="1"/>
</dbReference>
<evidence type="ECO:0000313" key="3">
    <source>
        <dbReference type="Ensembl" id="ENSSGRP00000089801.1"/>
    </source>
</evidence>